<keyword evidence="2" id="KW-0732">Signal</keyword>
<dbReference type="Proteomes" id="UP000542125">
    <property type="component" value="Unassembled WGS sequence"/>
</dbReference>
<sequence length="123" mass="13551">MKTIKTTLTIALLSCAAFSVGAHAADDAYKMRDKQIEAEYKSAMELCKPMKGNNQDVCEKEAKAKRTKAEVDNKAAAKTGDVRADANKEKREADYKVAKEKCDAMSGDAKDMCQKQAKTTYNM</sequence>
<feature type="signal peptide" evidence="2">
    <location>
        <begin position="1"/>
        <end position="24"/>
    </location>
</feature>
<protein>
    <recommendedName>
        <fullName evidence="5">Cell envelope biogenesis protein TolA</fullName>
    </recommendedName>
</protein>
<evidence type="ECO:0000313" key="4">
    <source>
        <dbReference type="Proteomes" id="UP000542125"/>
    </source>
</evidence>
<feature type="region of interest" description="Disordered" evidence="1">
    <location>
        <begin position="64"/>
        <end position="90"/>
    </location>
</feature>
<keyword evidence="4" id="KW-1185">Reference proteome</keyword>
<comment type="caution">
    <text evidence="3">The sequence shown here is derived from an EMBL/GenBank/DDBJ whole genome shotgun (WGS) entry which is preliminary data.</text>
</comment>
<evidence type="ECO:0000256" key="1">
    <source>
        <dbReference type="SAM" id="MobiDB-lite"/>
    </source>
</evidence>
<feature type="chain" id="PRO_5030905850" description="Cell envelope biogenesis protein TolA" evidence="2">
    <location>
        <begin position="25"/>
        <end position="123"/>
    </location>
</feature>
<dbReference type="AlphaFoldDB" id="A0A7Y9IZ14"/>
<dbReference type="EMBL" id="JACBYR010000003">
    <property type="protein sequence ID" value="NYE85644.1"/>
    <property type="molecule type" value="Genomic_DNA"/>
</dbReference>
<reference evidence="3 4" key="1">
    <citation type="submission" date="2020-07" db="EMBL/GenBank/DDBJ databases">
        <title>Genomic Encyclopedia of Type Strains, Phase IV (KMG-V): Genome sequencing to study the core and pangenomes of soil and plant-associated prokaryotes.</title>
        <authorList>
            <person name="Whitman W."/>
        </authorList>
    </citation>
    <scope>NUCLEOTIDE SEQUENCE [LARGE SCALE GENOMIC DNA]</scope>
    <source>
        <strain evidence="3 4">SAS40</strain>
    </source>
</reference>
<organism evidence="3 4">
    <name type="scientific">Pigmentiphaga litoralis</name>
    <dbReference type="NCBI Taxonomy" id="516702"/>
    <lineage>
        <taxon>Bacteria</taxon>
        <taxon>Pseudomonadati</taxon>
        <taxon>Pseudomonadota</taxon>
        <taxon>Betaproteobacteria</taxon>
        <taxon>Burkholderiales</taxon>
        <taxon>Alcaligenaceae</taxon>
        <taxon>Pigmentiphaga</taxon>
    </lineage>
</organism>
<evidence type="ECO:0000256" key="2">
    <source>
        <dbReference type="SAM" id="SignalP"/>
    </source>
</evidence>
<gene>
    <name evidence="3" type="ORF">FHW18_004963</name>
</gene>
<dbReference type="RefSeq" id="WP_179589926.1">
    <property type="nucleotide sequence ID" value="NZ_BMXQ01000003.1"/>
</dbReference>
<evidence type="ECO:0008006" key="5">
    <source>
        <dbReference type="Google" id="ProtNLM"/>
    </source>
</evidence>
<proteinExistence type="predicted"/>
<accession>A0A7Y9IZ14</accession>
<name>A0A7Y9IZ14_9BURK</name>
<evidence type="ECO:0000313" key="3">
    <source>
        <dbReference type="EMBL" id="NYE85644.1"/>
    </source>
</evidence>